<protein>
    <submittedName>
        <fullName evidence="3">XRE family transcriptional regulator</fullName>
    </submittedName>
</protein>
<accession>A0ABX6QM66</accession>
<keyword evidence="4" id="KW-1185">Reference proteome</keyword>
<dbReference type="InterPro" id="IPR039554">
    <property type="entry name" value="HigA2-like_HTH"/>
</dbReference>
<dbReference type="InterPro" id="IPR001387">
    <property type="entry name" value="Cro/C1-type_HTH"/>
</dbReference>
<sequence length="107" mass="12500">MARTLDQAFASLPEDKRRDLEQRGQDRLQQYRTLQELRKSRDVTQESLATVLGVNQENISRLERRNDLLLSTLRDYIGAMGGELEIVARFPDRPPVRLDEMFAEPER</sequence>
<dbReference type="Proteomes" id="UP000308530">
    <property type="component" value="Chromosome"/>
</dbReference>
<feature type="domain" description="HTH cro/C1-type" evidence="2">
    <location>
        <begin position="34"/>
        <end position="87"/>
    </location>
</feature>
<dbReference type="PROSITE" id="PS50943">
    <property type="entry name" value="HTH_CROC1"/>
    <property type="match status" value="1"/>
</dbReference>
<dbReference type="InterPro" id="IPR010982">
    <property type="entry name" value="Lambda_DNA-bd_dom_sf"/>
</dbReference>
<dbReference type="Pfam" id="PF13744">
    <property type="entry name" value="HTH_37"/>
    <property type="match status" value="1"/>
</dbReference>
<evidence type="ECO:0000313" key="3">
    <source>
        <dbReference type="EMBL" id="QLF69698.1"/>
    </source>
</evidence>
<dbReference type="SMART" id="SM00530">
    <property type="entry name" value="HTH_XRE"/>
    <property type="match status" value="1"/>
</dbReference>
<feature type="region of interest" description="Disordered" evidence="1">
    <location>
        <begin position="1"/>
        <end position="24"/>
    </location>
</feature>
<organism evidence="3 4">
    <name type="scientific">Peteryoungia desertarenae</name>
    <dbReference type="NCBI Taxonomy" id="1813451"/>
    <lineage>
        <taxon>Bacteria</taxon>
        <taxon>Pseudomonadati</taxon>
        <taxon>Pseudomonadota</taxon>
        <taxon>Alphaproteobacteria</taxon>
        <taxon>Hyphomicrobiales</taxon>
        <taxon>Rhizobiaceae</taxon>
        <taxon>Peteryoungia</taxon>
    </lineage>
</organism>
<evidence type="ECO:0000256" key="1">
    <source>
        <dbReference type="SAM" id="MobiDB-lite"/>
    </source>
</evidence>
<name>A0ABX6QM66_9HYPH</name>
<feature type="compositionally biased region" description="Basic and acidic residues" evidence="1">
    <location>
        <begin position="13"/>
        <end position="24"/>
    </location>
</feature>
<dbReference type="EMBL" id="CP058350">
    <property type="protein sequence ID" value="QLF69698.1"/>
    <property type="molecule type" value="Genomic_DNA"/>
</dbReference>
<dbReference type="CDD" id="cd00093">
    <property type="entry name" value="HTH_XRE"/>
    <property type="match status" value="1"/>
</dbReference>
<gene>
    <name evidence="3" type="ORF">FE840_009170</name>
</gene>
<reference evidence="3 4" key="1">
    <citation type="submission" date="2020-06" db="EMBL/GenBank/DDBJ databases">
        <title>Genome sequence of Rhizobium sp strain ADMK78.</title>
        <authorList>
            <person name="Rahi P."/>
        </authorList>
    </citation>
    <scope>NUCLEOTIDE SEQUENCE [LARGE SCALE GENOMIC DNA]</scope>
    <source>
        <strain evidence="3 4">ADMK78</strain>
    </source>
</reference>
<dbReference type="Gene3D" id="1.10.260.40">
    <property type="entry name" value="lambda repressor-like DNA-binding domains"/>
    <property type="match status" value="1"/>
</dbReference>
<evidence type="ECO:0000313" key="4">
    <source>
        <dbReference type="Proteomes" id="UP000308530"/>
    </source>
</evidence>
<dbReference type="SUPFAM" id="SSF47413">
    <property type="entry name" value="lambda repressor-like DNA-binding domains"/>
    <property type="match status" value="1"/>
</dbReference>
<dbReference type="RefSeq" id="WP_138288380.1">
    <property type="nucleotide sequence ID" value="NZ_CP058350.1"/>
</dbReference>
<proteinExistence type="predicted"/>
<evidence type="ECO:0000259" key="2">
    <source>
        <dbReference type="PROSITE" id="PS50943"/>
    </source>
</evidence>